<feature type="transmembrane region" description="Helical" evidence="2">
    <location>
        <begin position="304"/>
        <end position="325"/>
    </location>
</feature>
<gene>
    <name evidence="3" type="ORF">Psi01_55710</name>
</gene>
<evidence type="ECO:0000256" key="1">
    <source>
        <dbReference type="SAM" id="MobiDB-lite"/>
    </source>
</evidence>
<feature type="transmembrane region" description="Helical" evidence="2">
    <location>
        <begin position="395"/>
        <end position="421"/>
    </location>
</feature>
<keyword evidence="4" id="KW-1185">Reference proteome</keyword>
<name>A0A8J3SLU1_9ACTN</name>
<organism evidence="3 4">
    <name type="scientific">Planobispora siamensis</name>
    <dbReference type="NCBI Taxonomy" id="936338"/>
    <lineage>
        <taxon>Bacteria</taxon>
        <taxon>Bacillati</taxon>
        <taxon>Actinomycetota</taxon>
        <taxon>Actinomycetes</taxon>
        <taxon>Streptosporangiales</taxon>
        <taxon>Streptosporangiaceae</taxon>
        <taxon>Planobispora</taxon>
    </lineage>
</organism>
<evidence type="ECO:0008006" key="5">
    <source>
        <dbReference type="Google" id="ProtNLM"/>
    </source>
</evidence>
<dbReference type="EMBL" id="BOOJ01000047">
    <property type="protein sequence ID" value="GIH94941.1"/>
    <property type="molecule type" value="Genomic_DNA"/>
</dbReference>
<proteinExistence type="predicted"/>
<dbReference type="AlphaFoldDB" id="A0A8J3SLU1"/>
<keyword evidence="2" id="KW-0812">Transmembrane</keyword>
<feature type="transmembrane region" description="Helical" evidence="2">
    <location>
        <begin position="331"/>
        <end position="350"/>
    </location>
</feature>
<reference evidence="3 4" key="1">
    <citation type="submission" date="2021-01" db="EMBL/GenBank/DDBJ databases">
        <title>Whole genome shotgun sequence of Planobispora siamensis NBRC 107568.</title>
        <authorList>
            <person name="Komaki H."/>
            <person name="Tamura T."/>
        </authorList>
    </citation>
    <scope>NUCLEOTIDE SEQUENCE [LARGE SCALE GENOMIC DNA]</scope>
    <source>
        <strain evidence="3 4">NBRC 107568</strain>
    </source>
</reference>
<evidence type="ECO:0000313" key="4">
    <source>
        <dbReference type="Proteomes" id="UP000619788"/>
    </source>
</evidence>
<keyword evidence="2" id="KW-0472">Membrane</keyword>
<keyword evidence="2" id="KW-1133">Transmembrane helix</keyword>
<dbReference type="GO" id="GO:0016491">
    <property type="term" value="F:oxidoreductase activity"/>
    <property type="evidence" value="ECO:0007669"/>
    <property type="project" value="InterPro"/>
</dbReference>
<feature type="region of interest" description="Disordered" evidence="1">
    <location>
        <begin position="1"/>
        <end position="89"/>
    </location>
</feature>
<feature type="transmembrane region" description="Helical" evidence="2">
    <location>
        <begin position="236"/>
        <end position="261"/>
    </location>
</feature>
<evidence type="ECO:0000313" key="3">
    <source>
        <dbReference type="EMBL" id="GIH94941.1"/>
    </source>
</evidence>
<evidence type="ECO:0000256" key="2">
    <source>
        <dbReference type="SAM" id="Phobius"/>
    </source>
</evidence>
<feature type="transmembrane region" description="Helical" evidence="2">
    <location>
        <begin position="267"/>
        <end position="292"/>
    </location>
</feature>
<dbReference type="Proteomes" id="UP000619788">
    <property type="component" value="Unassembled WGS sequence"/>
</dbReference>
<dbReference type="InterPro" id="IPR012349">
    <property type="entry name" value="Split_barrel_FMN-bd"/>
</dbReference>
<dbReference type="Gene3D" id="2.30.110.10">
    <property type="entry name" value="Electron Transport, Fmn-binding Protein, Chain A"/>
    <property type="match status" value="1"/>
</dbReference>
<protein>
    <recommendedName>
        <fullName evidence="5">DUF385 domain-containing protein</fullName>
    </recommendedName>
</protein>
<feature type="compositionally biased region" description="Basic and acidic residues" evidence="1">
    <location>
        <begin position="54"/>
        <end position="65"/>
    </location>
</feature>
<feature type="transmembrane region" description="Helical" evidence="2">
    <location>
        <begin position="362"/>
        <end position="383"/>
    </location>
</feature>
<comment type="caution">
    <text evidence="3">The sequence shown here is derived from an EMBL/GenBank/DDBJ whole genome shotgun (WGS) entry which is preliminary data.</text>
</comment>
<sequence length="425" mass="44935">MTPHTARPVNLGHPRDTRRPAAPRPPAAGPADQGYPRDVRKPVGLGVPAAGPADRGRPRDVREPVDSGVPAAGPTDRGRPRDTRGPGWRRLLDGMQNRVVNPVVRGLLRSPVHDLVSASVVLITVRGRVSGREIVVPAGYAERNGELLLISRRERQWWRNLRDGAPVRVLLRGREWNATARTSLETEQVVETLMAMAADRPSGAAQSAWARDGVAIRIRLGDPVPRARATGLWWRWFRATVLGEVAGFLLPATVAALIAGSPGLGPLALAALMILAGAGEGAVLGLAQAWALRGALPAVPTRSWVRATAAGAALAWSAAVPLMVGRGAQDVPWPVLVAMGVVVLTSIGLLQWRLLRGHLAHAWQWVVASAGGWCMGLAVFGLVTTPLWQPGQPAALVALIGVLGGLVMAATMAAVTATTLVRLVR</sequence>
<dbReference type="Pfam" id="PF04075">
    <property type="entry name" value="F420H2_quin_red"/>
    <property type="match status" value="1"/>
</dbReference>
<dbReference type="InterPro" id="IPR004378">
    <property type="entry name" value="F420H2_quin_Rdtase"/>
</dbReference>
<accession>A0A8J3SLU1</accession>